<keyword evidence="2" id="KW-1185">Reference proteome</keyword>
<organism evidence="1 2">
    <name type="scientific">Plasmopara halstedii</name>
    <name type="common">Downy mildew of sunflower</name>
    <dbReference type="NCBI Taxonomy" id="4781"/>
    <lineage>
        <taxon>Eukaryota</taxon>
        <taxon>Sar</taxon>
        <taxon>Stramenopiles</taxon>
        <taxon>Oomycota</taxon>
        <taxon>Peronosporomycetes</taxon>
        <taxon>Peronosporales</taxon>
        <taxon>Peronosporaceae</taxon>
        <taxon>Plasmopara</taxon>
    </lineage>
</organism>
<dbReference type="Proteomes" id="UP000054928">
    <property type="component" value="Unassembled WGS sequence"/>
</dbReference>
<dbReference type="PANTHER" id="PTHR46984">
    <property type="entry name" value="LEUCINE-RICH REPEAT-CONTAINING PROTEIN 71"/>
    <property type="match status" value="1"/>
</dbReference>
<dbReference type="PANTHER" id="PTHR46984:SF1">
    <property type="entry name" value="LEUCINE-RICH REPEAT-CONTAINING PROTEIN 71"/>
    <property type="match status" value="1"/>
</dbReference>
<dbReference type="OMA" id="VWSPEAN"/>
<name>A0A0P1AG30_PLAHL</name>
<evidence type="ECO:0000313" key="1">
    <source>
        <dbReference type="EMBL" id="CEG39569.1"/>
    </source>
</evidence>
<dbReference type="InterPro" id="IPR032675">
    <property type="entry name" value="LRR_dom_sf"/>
</dbReference>
<sequence>MVSSPGTLPRGVWSPEANTLREISIEENTIANLLSPNHAFRRDVLAYCELRNLIPHPQLLPLHPNEEESKGAILDIGNLMTEIAAQCAMHFHFQRECVRSACLTWTGIPYLLQNVGSSDVTLSQQCDKVEDRNDILGMEENVGQEDLSEVYAQLLSGDSMLTYLSLRANGITSKGAAALANAVRINKKLESLNLFKNSIDDAGARAFAYALPFNTTLKTLSLANNEISGRGAKYLVDGLTKYPAPPELLANIEAAESQIHIQLDQAKKSKIKTDRATVLTSLGLPVLETIDGVQYAPGNATLEELLLSGNVEIGRDDVDLISEALEPFQPKLQTHLRCIKLQRLPKVHQHKTITILLALTW</sequence>
<dbReference type="InterPro" id="IPR001611">
    <property type="entry name" value="Leu-rich_rpt"/>
</dbReference>
<dbReference type="AlphaFoldDB" id="A0A0P1AG30"/>
<protein>
    <submittedName>
        <fullName evidence="1">LRR-containing protein</fullName>
    </submittedName>
</protein>
<dbReference type="EMBL" id="CCYD01000428">
    <property type="protein sequence ID" value="CEG39569.1"/>
    <property type="molecule type" value="Genomic_DNA"/>
</dbReference>
<evidence type="ECO:0000313" key="2">
    <source>
        <dbReference type="Proteomes" id="UP000054928"/>
    </source>
</evidence>
<reference evidence="2" key="1">
    <citation type="submission" date="2014-09" db="EMBL/GenBank/DDBJ databases">
        <authorList>
            <person name="Sharma Rahul"/>
            <person name="Thines Marco"/>
        </authorList>
    </citation>
    <scope>NUCLEOTIDE SEQUENCE [LARGE SCALE GENOMIC DNA]</scope>
</reference>
<dbReference type="STRING" id="4781.A0A0P1AG30"/>
<dbReference type="OrthoDB" id="120976at2759"/>
<dbReference type="GeneID" id="36404864"/>
<dbReference type="RefSeq" id="XP_024575938.1">
    <property type="nucleotide sequence ID" value="XM_024725130.1"/>
</dbReference>
<dbReference type="Gene3D" id="3.80.10.10">
    <property type="entry name" value="Ribonuclease Inhibitor"/>
    <property type="match status" value="1"/>
</dbReference>
<dbReference type="Pfam" id="PF13516">
    <property type="entry name" value="LRR_6"/>
    <property type="match status" value="3"/>
</dbReference>
<proteinExistence type="predicted"/>
<dbReference type="SMART" id="SM00368">
    <property type="entry name" value="LRR_RI"/>
    <property type="match status" value="4"/>
</dbReference>
<dbReference type="InterPro" id="IPR053040">
    <property type="entry name" value="LRR-containing_protein_71"/>
</dbReference>
<dbReference type="SUPFAM" id="SSF52047">
    <property type="entry name" value="RNI-like"/>
    <property type="match status" value="1"/>
</dbReference>
<accession>A0A0P1AG30</accession>